<protein>
    <submittedName>
        <fullName evidence="2">Uncharacterized protein</fullName>
    </submittedName>
</protein>
<evidence type="ECO:0000313" key="2">
    <source>
        <dbReference type="EMBL" id="CAK9028429.1"/>
    </source>
</evidence>
<proteinExistence type="predicted"/>
<accession>A0ABP0KPQ2</accession>
<evidence type="ECO:0000256" key="1">
    <source>
        <dbReference type="SAM" id="SignalP"/>
    </source>
</evidence>
<sequence>MTRALFAIALAIFLLGQLPLPQGLRVVVQTDERNSQAIPAWNPGEALWAALWRMARAILLKKFTAIGGKLPVQTTQVVAMGKLVALSATITWLGKCVGPINVRGEHHVSLVRGETAAEANALAEELRHYLAKVGVAAALQLHATSATSLRTSICRTSRKLEGGAELVQLQQACEAFAEERG</sequence>
<feature type="chain" id="PRO_5045595079" evidence="1">
    <location>
        <begin position="24"/>
        <end position="181"/>
    </location>
</feature>
<evidence type="ECO:0000313" key="3">
    <source>
        <dbReference type="Proteomes" id="UP001642464"/>
    </source>
</evidence>
<dbReference type="EMBL" id="CAXAMM010012245">
    <property type="protein sequence ID" value="CAK9028429.1"/>
    <property type="molecule type" value="Genomic_DNA"/>
</dbReference>
<keyword evidence="1" id="KW-0732">Signal</keyword>
<feature type="signal peptide" evidence="1">
    <location>
        <begin position="1"/>
        <end position="23"/>
    </location>
</feature>
<organism evidence="2 3">
    <name type="scientific">Durusdinium trenchii</name>
    <dbReference type="NCBI Taxonomy" id="1381693"/>
    <lineage>
        <taxon>Eukaryota</taxon>
        <taxon>Sar</taxon>
        <taxon>Alveolata</taxon>
        <taxon>Dinophyceae</taxon>
        <taxon>Suessiales</taxon>
        <taxon>Symbiodiniaceae</taxon>
        <taxon>Durusdinium</taxon>
    </lineage>
</organism>
<reference evidence="2 3" key="1">
    <citation type="submission" date="2024-02" db="EMBL/GenBank/DDBJ databases">
        <authorList>
            <person name="Chen Y."/>
            <person name="Shah S."/>
            <person name="Dougan E. K."/>
            <person name="Thang M."/>
            <person name="Chan C."/>
        </authorList>
    </citation>
    <scope>NUCLEOTIDE SEQUENCE [LARGE SCALE GENOMIC DNA]</scope>
</reference>
<comment type="caution">
    <text evidence="2">The sequence shown here is derived from an EMBL/GenBank/DDBJ whole genome shotgun (WGS) entry which is preliminary data.</text>
</comment>
<dbReference type="Proteomes" id="UP001642464">
    <property type="component" value="Unassembled WGS sequence"/>
</dbReference>
<feature type="non-terminal residue" evidence="2">
    <location>
        <position position="181"/>
    </location>
</feature>
<gene>
    <name evidence="2" type="ORF">SCF082_LOCUS18361</name>
</gene>
<name>A0ABP0KPQ2_9DINO</name>
<keyword evidence="3" id="KW-1185">Reference proteome</keyword>